<dbReference type="Proteomes" id="UP000317327">
    <property type="component" value="Unassembled WGS sequence"/>
</dbReference>
<accession>A0ABD7RSA7</accession>
<gene>
    <name evidence="1" type="ORF">EQ836_25320</name>
</gene>
<reference evidence="1 2" key="1">
    <citation type="submission" date="2019-01" db="EMBL/GenBank/DDBJ databases">
        <title>Whole genome shotgun sequencing of Pseudomonas spp. isolated by its ability to degrade furfural.</title>
        <authorList>
            <person name="Donoso R."/>
            <person name="Farkas C."/>
            <person name="Villegas P."/>
            <person name="Gonzales-Toro F."/>
            <person name="Guajardo-Parra M."/>
            <person name="Araya-Nail M."/>
            <person name="Morgante V."/>
            <person name="Perez-Pantoja D."/>
        </authorList>
    </citation>
    <scope>NUCLEOTIDE SEQUENCE [LARGE SCALE GENOMIC DNA]</scope>
    <source>
        <strain evidence="1 2">VN231</strain>
    </source>
</reference>
<proteinExistence type="predicted"/>
<name>A0ABD7RSA7_ECTME</name>
<dbReference type="AlphaFoldDB" id="A0ABD7RSA7"/>
<dbReference type="RefSeq" id="WP_143503291.1">
    <property type="nucleotide sequence ID" value="NZ_SCFV01000020.1"/>
</dbReference>
<comment type="caution">
    <text evidence="1">The sequence shown here is derived from an EMBL/GenBank/DDBJ whole genome shotgun (WGS) entry which is preliminary data.</text>
</comment>
<evidence type="ECO:0000313" key="2">
    <source>
        <dbReference type="Proteomes" id="UP000317327"/>
    </source>
</evidence>
<evidence type="ECO:0000313" key="1">
    <source>
        <dbReference type="EMBL" id="TRO10689.1"/>
    </source>
</evidence>
<organism evidence="1 2">
    <name type="scientific">Ectopseudomonas mendocina</name>
    <name type="common">Pseudomonas mendocina</name>
    <dbReference type="NCBI Taxonomy" id="300"/>
    <lineage>
        <taxon>Bacteria</taxon>
        <taxon>Pseudomonadati</taxon>
        <taxon>Pseudomonadota</taxon>
        <taxon>Gammaproteobacteria</taxon>
        <taxon>Pseudomonadales</taxon>
        <taxon>Pseudomonadaceae</taxon>
        <taxon>Ectopseudomonas</taxon>
    </lineage>
</organism>
<dbReference type="EMBL" id="SCFV01000020">
    <property type="protein sequence ID" value="TRO10689.1"/>
    <property type="molecule type" value="Genomic_DNA"/>
</dbReference>
<protein>
    <submittedName>
        <fullName evidence="1">Uncharacterized protein</fullName>
    </submittedName>
</protein>
<sequence>MIYFVEIPHQRNASCWSALDSDDAVSRLALSSAYLNSGETVFEKTTVRDLLGNHGYESLEEAVESGDEEWLVDLAQRFGLDTPIYCGYGSDEYTAEVIDEFESWVDWLGSDLNSLKVFESDSEAVAALADDSVWKVHQGDLARLALKNALVREGVLPEED</sequence>